<feature type="domain" description="Aminotransferase class V" evidence="9">
    <location>
        <begin position="22"/>
        <end position="387"/>
    </location>
</feature>
<comment type="function">
    <text evidence="8">Catalyzes the removal of elemental sulfur and selenium atoms from L-cysteine, L-cystine, L-selenocysteine, and L-selenocystine to produce L-alanine.</text>
</comment>
<evidence type="ECO:0000256" key="3">
    <source>
        <dbReference type="ARBA" id="ARBA00012239"/>
    </source>
</evidence>
<evidence type="ECO:0000259" key="9">
    <source>
        <dbReference type="Pfam" id="PF00266"/>
    </source>
</evidence>
<dbReference type="InterPro" id="IPR010970">
    <property type="entry name" value="Cys_dSase_SufS"/>
</dbReference>
<proteinExistence type="inferred from homology"/>
<accession>A0AAW6U4P7</accession>
<dbReference type="PANTHER" id="PTHR43586:SF8">
    <property type="entry name" value="CYSTEINE DESULFURASE 1, CHLOROPLASTIC"/>
    <property type="match status" value="1"/>
</dbReference>
<dbReference type="AlphaFoldDB" id="A0AAW6U4P7"/>
<evidence type="ECO:0000256" key="1">
    <source>
        <dbReference type="ARBA" id="ARBA00001933"/>
    </source>
</evidence>
<dbReference type="PROSITE" id="PS00595">
    <property type="entry name" value="AA_TRANSFER_CLASS_5"/>
    <property type="match status" value="1"/>
</dbReference>
<evidence type="ECO:0000256" key="6">
    <source>
        <dbReference type="ARBA" id="ARBA00050776"/>
    </source>
</evidence>
<dbReference type="Gene3D" id="3.40.640.10">
    <property type="entry name" value="Type I PLP-dependent aspartate aminotransferase-like (Major domain)"/>
    <property type="match status" value="1"/>
</dbReference>
<dbReference type="PANTHER" id="PTHR43586">
    <property type="entry name" value="CYSTEINE DESULFURASE"/>
    <property type="match status" value="1"/>
</dbReference>
<evidence type="ECO:0000256" key="7">
    <source>
        <dbReference type="RuleBase" id="RU004504"/>
    </source>
</evidence>
<protein>
    <recommendedName>
        <fullName evidence="3 8">Cysteine desulfurase</fullName>
        <ecNumber evidence="3 8">2.8.1.7</ecNumber>
    </recommendedName>
</protein>
<comment type="cofactor">
    <cofactor evidence="1 7">
        <name>pyridoxal 5'-phosphate</name>
        <dbReference type="ChEBI" id="CHEBI:597326"/>
    </cofactor>
</comment>
<keyword evidence="11" id="KW-1185">Reference proteome</keyword>
<evidence type="ECO:0000313" key="11">
    <source>
        <dbReference type="Proteomes" id="UP001431532"/>
    </source>
</evidence>
<sequence length="401" mass="44627">MIDINKIRKDFPIYDIQPKLAYLDSAASSLKVRSVIKQVDHYYMSLGVNVHRGAYELAYEATKLYEDARITVSKFIGAQEDEIIFTRGTTSALNLIAHAYKEILKPGDEIITSELEHHSSLLPWMVVAKKTGAKLIYIPLTKEGRITVEGFKSVLTNQTKVVAITHVSNVMGYKTPIEEIARLAHEKEAIVILDAAQSVPHMEVNVKELGVDFLAFSGHKMFGPSGVGVLYGKENLLNSIEPFEFGGEMADQVFKDHATYKEAPLKFEAGTPVISGAIGLAEAIRYIESIGIHEIHEHTHQLHQYTLDKLKNVEGVTIYNPTADNPVIAFNVDDVHPHDIATMLDQYNISVRAGHHCAQLVTKFLGVNSTLRASFHVYNNIADCDTFIDSVKAAKEFFLSF</sequence>
<dbReference type="InterPro" id="IPR015424">
    <property type="entry name" value="PyrdxlP-dep_Trfase"/>
</dbReference>
<evidence type="ECO:0000256" key="2">
    <source>
        <dbReference type="ARBA" id="ARBA00010447"/>
    </source>
</evidence>
<comment type="similarity">
    <text evidence="2 8">Belongs to the class-V pyridoxal-phosphate-dependent aminotransferase family. Csd subfamily.</text>
</comment>
<dbReference type="EMBL" id="JASCXW010000014">
    <property type="protein sequence ID" value="MDI6452948.1"/>
    <property type="molecule type" value="Genomic_DNA"/>
</dbReference>
<organism evidence="10 11">
    <name type="scientific">Peloplasma aerotolerans</name>
    <dbReference type="NCBI Taxonomy" id="3044389"/>
    <lineage>
        <taxon>Bacteria</taxon>
        <taxon>Bacillati</taxon>
        <taxon>Mycoplasmatota</taxon>
        <taxon>Mollicutes</taxon>
        <taxon>Acholeplasmatales</taxon>
        <taxon>Acholeplasmataceae</taxon>
        <taxon>Peloplasma</taxon>
    </lineage>
</organism>
<dbReference type="InterPro" id="IPR000192">
    <property type="entry name" value="Aminotrans_V_dom"/>
</dbReference>
<dbReference type="Gene3D" id="3.90.1150.10">
    <property type="entry name" value="Aspartate Aminotransferase, domain 1"/>
    <property type="match status" value="1"/>
</dbReference>
<dbReference type="GO" id="GO:0006534">
    <property type="term" value="P:cysteine metabolic process"/>
    <property type="evidence" value="ECO:0007669"/>
    <property type="project" value="UniProtKB-UniRule"/>
</dbReference>
<evidence type="ECO:0000256" key="5">
    <source>
        <dbReference type="ARBA" id="ARBA00022898"/>
    </source>
</evidence>
<evidence type="ECO:0000256" key="4">
    <source>
        <dbReference type="ARBA" id="ARBA00022679"/>
    </source>
</evidence>
<evidence type="ECO:0000313" key="10">
    <source>
        <dbReference type="EMBL" id="MDI6452948.1"/>
    </source>
</evidence>
<dbReference type="PIRSF" id="PIRSF005572">
    <property type="entry name" value="NifS"/>
    <property type="match status" value="1"/>
</dbReference>
<dbReference type="SUPFAM" id="SSF53383">
    <property type="entry name" value="PLP-dependent transferases"/>
    <property type="match status" value="1"/>
</dbReference>
<reference evidence="10" key="1">
    <citation type="submission" date="2023-05" db="EMBL/GenBank/DDBJ databases">
        <title>Mariniplasma microaerophilum sp. nov., a novel anaerobic mollicute isolated from terrestrial mud volcano, Taman Peninsula, Russia.</title>
        <authorList>
            <person name="Khomyakova M.A."/>
            <person name="Merkel A.Y."/>
            <person name="Slobodkin A.I."/>
        </authorList>
    </citation>
    <scope>NUCLEOTIDE SEQUENCE</scope>
    <source>
        <strain evidence="10">M4Ah</strain>
    </source>
</reference>
<name>A0AAW6U4P7_9MOLU</name>
<evidence type="ECO:0000256" key="8">
    <source>
        <dbReference type="RuleBase" id="RU004506"/>
    </source>
</evidence>
<gene>
    <name evidence="10" type="ORF">QJ521_05175</name>
</gene>
<comment type="catalytic activity">
    <reaction evidence="6 8">
        <text>(sulfur carrier)-H + L-cysteine = (sulfur carrier)-SH + L-alanine</text>
        <dbReference type="Rhea" id="RHEA:43892"/>
        <dbReference type="Rhea" id="RHEA-COMP:14737"/>
        <dbReference type="Rhea" id="RHEA-COMP:14739"/>
        <dbReference type="ChEBI" id="CHEBI:29917"/>
        <dbReference type="ChEBI" id="CHEBI:35235"/>
        <dbReference type="ChEBI" id="CHEBI:57972"/>
        <dbReference type="ChEBI" id="CHEBI:64428"/>
        <dbReference type="EC" id="2.8.1.7"/>
    </reaction>
</comment>
<dbReference type="Pfam" id="PF00266">
    <property type="entry name" value="Aminotran_5"/>
    <property type="match status" value="1"/>
</dbReference>
<dbReference type="InterPro" id="IPR020578">
    <property type="entry name" value="Aminotrans_V_PyrdxlP_BS"/>
</dbReference>
<dbReference type="Proteomes" id="UP001431532">
    <property type="component" value="Unassembled WGS sequence"/>
</dbReference>
<dbReference type="InterPro" id="IPR015421">
    <property type="entry name" value="PyrdxlP-dep_Trfase_major"/>
</dbReference>
<comment type="caution">
    <text evidence="10">The sequence shown here is derived from an EMBL/GenBank/DDBJ whole genome shotgun (WGS) entry which is preliminary data.</text>
</comment>
<dbReference type="EC" id="2.8.1.7" evidence="3 8"/>
<dbReference type="GO" id="GO:0030170">
    <property type="term" value="F:pyridoxal phosphate binding"/>
    <property type="evidence" value="ECO:0007669"/>
    <property type="project" value="UniProtKB-UniRule"/>
</dbReference>
<dbReference type="NCBIfam" id="TIGR01979">
    <property type="entry name" value="sufS"/>
    <property type="match status" value="1"/>
</dbReference>
<dbReference type="GO" id="GO:0031071">
    <property type="term" value="F:cysteine desulfurase activity"/>
    <property type="evidence" value="ECO:0007669"/>
    <property type="project" value="UniProtKB-UniRule"/>
</dbReference>
<keyword evidence="4 8" id="KW-0808">Transferase</keyword>
<dbReference type="InterPro" id="IPR015422">
    <property type="entry name" value="PyrdxlP-dep_Trfase_small"/>
</dbReference>
<keyword evidence="5 8" id="KW-0663">Pyridoxal phosphate</keyword>
<dbReference type="InterPro" id="IPR016454">
    <property type="entry name" value="Cysteine_dSase"/>
</dbReference>
<dbReference type="CDD" id="cd06453">
    <property type="entry name" value="SufS_like"/>
    <property type="match status" value="1"/>
</dbReference>